<protein>
    <submittedName>
        <fullName evidence="1">Uncharacterized protein</fullName>
    </submittedName>
</protein>
<dbReference type="Proteomes" id="UP000610746">
    <property type="component" value="Unassembled WGS sequence"/>
</dbReference>
<organism evidence="1 2">
    <name type="scientific">Frigoriflavimonas asaccharolytica</name>
    <dbReference type="NCBI Taxonomy" id="2735899"/>
    <lineage>
        <taxon>Bacteria</taxon>
        <taxon>Pseudomonadati</taxon>
        <taxon>Bacteroidota</taxon>
        <taxon>Flavobacteriia</taxon>
        <taxon>Flavobacteriales</taxon>
        <taxon>Weeksellaceae</taxon>
        <taxon>Frigoriflavimonas</taxon>
    </lineage>
</organism>
<evidence type="ECO:0000313" key="1">
    <source>
        <dbReference type="EMBL" id="NRS93273.1"/>
    </source>
</evidence>
<sequence>MANPGVEFVGKTPIKRKLITKYFVRGWWTDSNDMPISEALFGDTVKFHLQTQEIPIGENVTLKLFDDDNILNTIEDHEDDEIGLVYSTNGQAAITDQVDGNKKVVKTIILDNFEKMLRSEADGILELYFKCTYDSDVDVKMPDLPQNYLQVKGVPKIILVNGHWNRIANFMGMSPGSGGEGYWNFFTGNVKGYKTAADNYFGIKSKEPHFVDGSSLWGGSESGGQRKKRGYEYARENFDELKRGLGNEKAYVISHSEGGACAAGVCQYLKENNIDVGESLMLSADEGDEFTVEGNYPCYQITAGYLTHDYITKRSRFEIDPVVMDNRISGVNRYGVYISNGGLTTVHGATINTSVFNLVTTLKTLNVQLALNSQGQSVHQTSPMDEKWYRIDEYRIYNKKIDIYPTNNSNIIEMYRERQD</sequence>
<dbReference type="AlphaFoldDB" id="A0A8J8K8V6"/>
<proteinExistence type="predicted"/>
<evidence type="ECO:0000313" key="2">
    <source>
        <dbReference type="Proteomes" id="UP000610746"/>
    </source>
</evidence>
<comment type="caution">
    <text evidence="1">The sequence shown here is derived from an EMBL/GenBank/DDBJ whole genome shotgun (WGS) entry which is preliminary data.</text>
</comment>
<accession>A0A8J8K8V6</accession>
<dbReference type="EMBL" id="JABSNO010000018">
    <property type="protein sequence ID" value="NRS93273.1"/>
    <property type="molecule type" value="Genomic_DNA"/>
</dbReference>
<keyword evidence="2" id="KW-1185">Reference proteome</keyword>
<name>A0A8J8K8V6_9FLAO</name>
<gene>
    <name evidence="1" type="ORF">HNQ03_002360</name>
</gene>
<reference evidence="1" key="1">
    <citation type="submission" date="2020-05" db="EMBL/GenBank/DDBJ databases">
        <title>Genomic Encyclopedia of Type Strains, Phase IV (KMG-V): Genome sequencing to study the core and pangenomes of soil and plant-associated prokaryotes.</title>
        <authorList>
            <person name="Whitman W."/>
        </authorList>
    </citation>
    <scope>NUCLEOTIDE SEQUENCE</scope>
    <source>
        <strain evidence="1">16F</strain>
    </source>
</reference>
<dbReference type="RefSeq" id="WP_226927501.1">
    <property type="nucleotide sequence ID" value="NZ_JABSNO010000018.1"/>
</dbReference>